<sequence length="62" mass="7498">MRTKVLFFFVSLMFMVSSVSNWMDEKRFNENLFPYIEGNLKRQVQERIGYNMKIVVDEKTPD</sequence>
<organism evidence="1 2">
    <name type="scientific">Aeromonas phage 65.2</name>
    <dbReference type="NCBI Taxonomy" id="1932896"/>
    <lineage>
        <taxon>Viruses</taxon>
        <taxon>Duplodnaviria</taxon>
        <taxon>Heunggongvirae</taxon>
        <taxon>Uroviricota</taxon>
        <taxon>Caudoviricetes</taxon>
        <taxon>Pantevenvirales</taxon>
        <taxon>Straboviridae</taxon>
        <taxon>Emmerichvirinae</taxon>
        <taxon>Ishigurovirus</taxon>
        <taxon>Ishigurovirus osborne</taxon>
    </lineage>
</organism>
<accession>A0A219YCM5</accession>
<evidence type="ECO:0000313" key="2">
    <source>
        <dbReference type="Proteomes" id="UP000225215"/>
    </source>
</evidence>
<dbReference type="Proteomes" id="UP000225215">
    <property type="component" value="Segment"/>
</dbReference>
<dbReference type="EMBL" id="KY290955">
    <property type="protein sequence ID" value="APU01756.1"/>
    <property type="molecule type" value="Genomic_DNA"/>
</dbReference>
<evidence type="ECO:0000313" key="1">
    <source>
        <dbReference type="EMBL" id="APU01756.1"/>
    </source>
</evidence>
<proteinExistence type="predicted"/>
<reference evidence="1 2" key="1">
    <citation type="journal article" date="2017" name="Sci. Rep.">
        <title>Characterization and diversity of phages infecting Aeromonas salmonicida subsp. salmonicida.</title>
        <authorList>
            <person name="Vincent A.T."/>
            <person name="Paquet V.E."/>
            <person name="Bernatchez A."/>
            <person name="Tremblay D.M."/>
            <person name="Moineau S."/>
            <person name="Charette S.J."/>
        </authorList>
    </citation>
    <scope>NUCLEOTIDE SEQUENCE [LARGE SCALE GENOMIC DNA]</scope>
</reference>
<protein>
    <submittedName>
        <fullName evidence="1">Uncharacterized protein</fullName>
    </submittedName>
</protein>
<name>A0A219YCM5_9CAUD</name>